<feature type="compositionally biased region" description="Polar residues" evidence="1">
    <location>
        <begin position="26"/>
        <end position="36"/>
    </location>
</feature>
<feature type="compositionally biased region" description="Polar residues" evidence="1">
    <location>
        <begin position="1107"/>
        <end position="1119"/>
    </location>
</feature>
<evidence type="ECO:0000313" key="4">
    <source>
        <dbReference type="Proteomes" id="UP001164743"/>
    </source>
</evidence>
<feature type="region of interest" description="Disordered" evidence="1">
    <location>
        <begin position="904"/>
        <end position="938"/>
    </location>
</feature>
<feature type="compositionally biased region" description="Polar residues" evidence="1">
    <location>
        <begin position="410"/>
        <end position="439"/>
    </location>
</feature>
<feature type="compositionally biased region" description="Polar residues" evidence="1">
    <location>
        <begin position="1657"/>
        <end position="1695"/>
    </location>
</feature>
<name>A0ABY7CK98_9BASI</name>
<feature type="region of interest" description="Disordered" evidence="1">
    <location>
        <begin position="1090"/>
        <end position="1119"/>
    </location>
</feature>
<feature type="compositionally biased region" description="Pro residues" evidence="1">
    <location>
        <begin position="910"/>
        <end position="928"/>
    </location>
</feature>
<dbReference type="Pfam" id="PF01388">
    <property type="entry name" value="ARID"/>
    <property type="match status" value="1"/>
</dbReference>
<feature type="region of interest" description="Disordered" evidence="1">
    <location>
        <begin position="1442"/>
        <end position="1586"/>
    </location>
</feature>
<feature type="domain" description="ARID" evidence="2">
    <location>
        <begin position="623"/>
        <end position="721"/>
    </location>
</feature>
<feature type="region of interest" description="Disordered" evidence="1">
    <location>
        <begin position="1609"/>
        <end position="1642"/>
    </location>
</feature>
<feature type="compositionally biased region" description="Polar residues" evidence="1">
    <location>
        <begin position="739"/>
        <end position="758"/>
    </location>
</feature>
<feature type="compositionally biased region" description="Pro residues" evidence="1">
    <location>
        <begin position="729"/>
        <end position="738"/>
    </location>
</feature>
<feature type="compositionally biased region" description="Low complexity" evidence="1">
    <location>
        <begin position="493"/>
        <end position="502"/>
    </location>
</feature>
<feature type="compositionally biased region" description="Polar residues" evidence="1">
    <location>
        <begin position="586"/>
        <end position="609"/>
    </location>
</feature>
<gene>
    <name evidence="3" type="ORF">PtA15_5A351</name>
</gene>
<feature type="region of interest" description="Disordered" evidence="1">
    <location>
        <begin position="211"/>
        <end position="308"/>
    </location>
</feature>
<feature type="compositionally biased region" description="Polar residues" evidence="1">
    <location>
        <begin position="1358"/>
        <end position="1372"/>
    </location>
</feature>
<evidence type="ECO:0000259" key="2">
    <source>
        <dbReference type="PROSITE" id="PS51011"/>
    </source>
</evidence>
<dbReference type="CDD" id="cd16100">
    <property type="entry name" value="ARID"/>
    <property type="match status" value="1"/>
</dbReference>
<dbReference type="RefSeq" id="XP_053020333.1">
    <property type="nucleotide sequence ID" value="XM_053169103.1"/>
</dbReference>
<feature type="region of interest" description="Disordered" evidence="1">
    <location>
        <begin position="1155"/>
        <end position="1379"/>
    </location>
</feature>
<feature type="region of interest" description="Disordered" evidence="1">
    <location>
        <begin position="729"/>
        <end position="838"/>
    </location>
</feature>
<feature type="region of interest" description="Disordered" evidence="1">
    <location>
        <begin position="563"/>
        <end position="626"/>
    </location>
</feature>
<feature type="compositionally biased region" description="Low complexity" evidence="1">
    <location>
        <begin position="75"/>
        <end position="87"/>
    </location>
</feature>
<dbReference type="InterPro" id="IPR036431">
    <property type="entry name" value="ARID_dom_sf"/>
</dbReference>
<proteinExistence type="predicted"/>
<feature type="compositionally biased region" description="Polar residues" evidence="1">
    <location>
        <begin position="503"/>
        <end position="527"/>
    </location>
</feature>
<feature type="compositionally biased region" description="Polar residues" evidence="1">
    <location>
        <begin position="1187"/>
        <end position="1216"/>
    </location>
</feature>
<dbReference type="EMBL" id="CP110425">
    <property type="protein sequence ID" value="WAQ84778.1"/>
    <property type="molecule type" value="Genomic_DNA"/>
</dbReference>
<sequence length="1734" mass="185032">MNPNHHGQPPLPPQSLEQEFQMALTLLTQYTQSSPGALNGPLPAGFTTGMSPPQAAQFYPNSQGAASAALNRPTQAQQQAHRPGQQPLPASGSIPPGFSNKMSPEQLRSFLAESAANSSNPHPTGTPFNPSPISMARLPPNQQTSAQHVLSHLSILPAEHNQLSASISAAKVGRLSNDLVEVLFRKLGADLFRKMQLDHLLDAAGNLVLPPSDPQLSQQAQPRPGISDLPPNSMGPAGGLAAQVASAQLSGASAGSYPPPPTSSSGLPPTSITPQPHPSHISSAPHSRIPNRLPHPQSQMHHSKPGEIDETSLSTMRRNLLGMQSFLNQCNYLQRCLSENAILPTDAQPHTRAMSADERTHFEAELLKARHQHRSLNAHLKVLVDKHGGRDTLQHLLKGLSPGIGPGPSTMPTNPTGILPQSQQPRPHSSNAHQASAQPIISLPGHQPHLINQHQPQHPHHLGQAQQQHTELHQTSPHPGPAIQPNHKQVHPQLQQQSQQSLGSHQTAPNSSFPTAVTPQQHARQISQGGGGQIPFSSPMAHPGSTSNTAEHLVRFPNPQQQSLLRAGSPRQGGPGPTQPPRPPSAVQSTGYPSTSPHLAQGSPPNNAGFNPPPTFNLSNSNGITPERLMGAFRDHQERKGVSWKGQPAFRGKELDLCKLLGICISGGGFDRVTAGGFWGPIAARLDNSINQSDNNDMQAAANQLCDLYRNFCLDVEYAVMNSIKRPPSYPVGQPPLQAPNSNPQIPQTSTPHNQPHSHGQFPQGENLGEQRLQQGPMDEQTHHPPQTKPPSQPENTDKELHVPVQHLASNHQGPPHFQFAPQRPNIPPNQPPSVQRDFVPPHGFVPPAAIDNRQPVPHGRPAHLPNSSEAIMALSDEQLREYQLSEEIINKIRLARAQTQNKISSLNPGLPPHLPSQVTQPPPPAGPGAPGWAGPTSATEEGIQIFGPDMPGSIPIHISLTGIPMAKINEASAAIASIRPDCVPHAKTLWSKYRQPMTRELSPMEKEQYKRNMDDISMIAQHVTSRLPEYLATGGRQDQTRQIIALILVFHTALSSLRTHDYYMSQPDMAHMRNSMEAAGNLITTHLTSLSSPPQPTQHVPVPQSYQSSQFPVQSQAQLNDMSNPALAQLVQPPQPIAHCPQFFEHVKKGLTVDDLNMPPSKRARSSTSLVTSPDRFQGVGGPSPSHETSQPGMETSPAQNPNDLASPVGNNPKSPGSKGPGKRNPSAGGATKRPARKPSAQTGRSAKPSHQIMATVKAEIAAAKAREEAEKMEHNQGGKPNTPSAPPHESSGNQPRDAAKSSVPENATPQINAFPLGTLAPATSSVPPTSKPQPEPTQSEKPPHMQVEGLLKELSDSMSSGAQGSTSTNTLDDDGWRGFMADLKLPIAGDDGEGSRPREDELLGSWLFDEPLGISKDSPRLGDGGGFDMMYMGPAMAKFIESHSASEPNGAKGDQSKTEGGAAEKGKSGSQEGLGRTMWKTESMSDFLLDTNQSVFGAQEESSPTATGEGRTANGSNGRLTNGAATETPEFSPSKLSSDSTPESVCSTEGHSGNPKRLMSTHSTCNNTPQVTSKSVGSNDGPCYSNVDEEDALLMYMMGFDDESTIGMPASSANGSENDKKHNGINQFRMREGSGGFTGLDSRSVLSDEFWSRPFVTSTSSREPKESTNTAKADGTATQFLPSAATPVSNPSANDLRALNPQAPSEPASVLDSVVGGVGIPPAENQEAVTVK</sequence>
<feature type="compositionally biased region" description="Low complexity" evidence="1">
    <location>
        <begin position="263"/>
        <end position="287"/>
    </location>
</feature>
<dbReference type="Gene3D" id="1.10.150.60">
    <property type="entry name" value="ARID DNA-binding domain"/>
    <property type="match status" value="1"/>
</dbReference>
<reference evidence="3" key="1">
    <citation type="submission" date="2022-10" db="EMBL/GenBank/DDBJ databases">
        <title>Puccinia triticina Genome sequencing and assembly.</title>
        <authorList>
            <person name="Li C."/>
        </authorList>
    </citation>
    <scope>NUCLEOTIDE SEQUENCE</scope>
    <source>
        <strain evidence="3">Pt15</strain>
    </source>
</reference>
<dbReference type="SUPFAM" id="SSF46774">
    <property type="entry name" value="ARID-like"/>
    <property type="match status" value="1"/>
</dbReference>
<feature type="compositionally biased region" description="Polar residues" evidence="1">
    <location>
        <begin position="115"/>
        <end position="132"/>
    </location>
</feature>
<dbReference type="InterPro" id="IPR001606">
    <property type="entry name" value="ARID_dom"/>
</dbReference>
<organism evidence="3 4">
    <name type="scientific">Puccinia triticina</name>
    <dbReference type="NCBI Taxonomy" id="208348"/>
    <lineage>
        <taxon>Eukaryota</taxon>
        <taxon>Fungi</taxon>
        <taxon>Dikarya</taxon>
        <taxon>Basidiomycota</taxon>
        <taxon>Pucciniomycotina</taxon>
        <taxon>Pucciniomycetes</taxon>
        <taxon>Pucciniales</taxon>
        <taxon>Pucciniaceae</taxon>
        <taxon>Puccinia</taxon>
    </lineage>
</organism>
<feature type="compositionally biased region" description="Low complexity" evidence="1">
    <location>
        <begin position="446"/>
        <end position="469"/>
    </location>
</feature>
<accession>A0ABY7CK98</accession>
<feature type="region of interest" description="Disordered" evidence="1">
    <location>
        <begin position="26"/>
        <end position="145"/>
    </location>
</feature>
<feature type="compositionally biased region" description="Polar residues" evidence="1">
    <location>
        <begin position="1482"/>
        <end position="1508"/>
    </location>
</feature>
<feature type="compositionally biased region" description="Basic and acidic residues" evidence="1">
    <location>
        <begin position="1266"/>
        <end position="1278"/>
    </location>
</feature>
<feature type="compositionally biased region" description="Basic and acidic residues" evidence="1">
    <location>
        <begin position="1456"/>
        <end position="1469"/>
    </location>
</feature>
<dbReference type="GeneID" id="77809998"/>
<feature type="region of interest" description="Disordered" evidence="1">
    <location>
        <begin position="1656"/>
        <end position="1734"/>
    </location>
</feature>
<feature type="compositionally biased region" description="Polar residues" evidence="1">
    <location>
        <begin position="1515"/>
        <end position="1553"/>
    </location>
</feature>
<evidence type="ECO:0000313" key="3">
    <source>
        <dbReference type="EMBL" id="WAQ84778.1"/>
    </source>
</evidence>
<feature type="region of interest" description="Disordered" evidence="1">
    <location>
        <begin position="399"/>
        <end position="551"/>
    </location>
</feature>
<evidence type="ECO:0000256" key="1">
    <source>
        <dbReference type="SAM" id="MobiDB-lite"/>
    </source>
</evidence>
<protein>
    <recommendedName>
        <fullName evidence="2">ARID domain-containing protein</fullName>
    </recommendedName>
</protein>
<feature type="compositionally biased region" description="Low complexity" evidence="1">
    <location>
        <begin position="239"/>
        <end position="256"/>
    </location>
</feature>
<dbReference type="PROSITE" id="PS51011">
    <property type="entry name" value="ARID"/>
    <property type="match status" value="1"/>
</dbReference>
<feature type="compositionally biased region" description="Polar residues" evidence="1">
    <location>
        <begin position="1562"/>
        <end position="1580"/>
    </location>
</feature>
<keyword evidence="4" id="KW-1185">Reference proteome</keyword>
<dbReference type="Proteomes" id="UP001164743">
    <property type="component" value="Chromosome 5A"/>
</dbReference>